<dbReference type="EMBL" id="JBBNGE010000059">
    <property type="protein sequence ID" value="MEQ2509199.1"/>
    <property type="molecule type" value="Genomic_DNA"/>
</dbReference>
<keyword evidence="2" id="KW-1185">Reference proteome</keyword>
<comment type="caution">
    <text evidence="1">The sequence shown here is derived from an EMBL/GenBank/DDBJ whole genome shotgun (WGS) entry which is preliminary data.</text>
</comment>
<protein>
    <recommendedName>
        <fullName evidence="3">TMhelix containing protein</fullName>
    </recommendedName>
</protein>
<gene>
    <name evidence="1" type="ORF">AAAT87_13160</name>
</gene>
<dbReference type="RefSeq" id="WP_349226650.1">
    <property type="nucleotide sequence ID" value="NZ_JBBNFG020000028.1"/>
</dbReference>
<evidence type="ECO:0008006" key="3">
    <source>
        <dbReference type="Google" id="ProtNLM"/>
    </source>
</evidence>
<evidence type="ECO:0000313" key="1">
    <source>
        <dbReference type="EMBL" id="MEQ2509199.1"/>
    </source>
</evidence>
<reference evidence="1 2" key="1">
    <citation type="submission" date="2024-04" db="EMBL/GenBank/DDBJ databases">
        <title>Human intestinal bacterial collection.</title>
        <authorList>
            <person name="Pauvert C."/>
            <person name="Hitch T.C.A."/>
            <person name="Clavel T."/>
        </authorList>
    </citation>
    <scope>NUCLEOTIDE SEQUENCE [LARGE SCALE GENOMIC DNA]</scope>
    <source>
        <strain evidence="1 2">CLA-AA-H174</strain>
    </source>
</reference>
<accession>A0ABV1G1H5</accession>
<sequence length="107" mass="12628">MKMNWYIFKGGLNKRTVQAILLICVGTAVASAQVYWFFYFCFSLLWVLAFYVTDRVGICITDVNEMLLMTINSEHDKKEKALYMTTFAINNEYFLDDYYAKEKNIKK</sequence>
<proteinExistence type="predicted"/>
<organism evidence="1 2">
    <name type="scientific">Segatella sinensis</name>
    <dbReference type="NCBI Taxonomy" id="3085167"/>
    <lineage>
        <taxon>Bacteria</taxon>
        <taxon>Pseudomonadati</taxon>
        <taxon>Bacteroidota</taxon>
        <taxon>Bacteroidia</taxon>
        <taxon>Bacteroidales</taxon>
        <taxon>Prevotellaceae</taxon>
        <taxon>Segatella</taxon>
    </lineage>
</organism>
<dbReference type="Proteomes" id="UP001465717">
    <property type="component" value="Unassembled WGS sequence"/>
</dbReference>
<evidence type="ECO:0000313" key="2">
    <source>
        <dbReference type="Proteomes" id="UP001465717"/>
    </source>
</evidence>
<name>A0ABV1G1H5_9BACT</name>